<evidence type="ECO:0000313" key="3">
    <source>
        <dbReference type="WBParaSite" id="Pan_g813.t1"/>
    </source>
</evidence>
<protein>
    <submittedName>
        <fullName evidence="3">ABC transmembrane type-1 domain-containing protein</fullName>
    </submittedName>
</protein>
<proteinExistence type="predicted"/>
<dbReference type="Proteomes" id="UP000492821">
    <property type="component" value="Unassembled WGS sequence"/>
</dbReference>
<dbReference type="AlphaFoldDB" id="A0A7E4WAM8"/>
<evidence type="ECO:0000313" key="2">
    <source>
        <dbReference type="Proteomes" id="UP000492821"/>
    </source>
</evidence>
<sequence>MVELIANCLGVGEVIVLFGVLTWLALYYLPISLAIAIILLLVTATLLKLRRRNLYWRDRGVNGPIGDILSGSSVALFSNINGFDGKNFEKQETLLEACYLGRRIWLLRMSNL</sequence>
<keyword evidence="1" id="KW-1133">Transmembrane helix</keyword>
<reference evidence="2" key="1">
    <citation type="journal article" date="2013" name="Genetics">
        <title>The draft genome and transcriptome of Panagrellus redivivus are shaped by the harsh demands of a free-living lifestyle.</title>
        <authorList>
            <person name="Srinivasan J."/>
            <person name="Dillman A.R."/>
            <person name="Macchietto M.G."/>
            <person name="Heikkinen L."/>
            <person name="Lakso M."/>
            <person name="Fracchia K.M."/>
            <person name="Antoshechkin I."/>
            <person name="Mortazavi A."/>
            <person name="Wong G."/>
            <person name="Sternberg P.W."/>
        </authorList>
    </citation>
    <scope>NUCLEOTIDE SEQUENCE [LARGE SCALE GENOMIC DNA]</scope>
    <source>
        <strain evidence="2">MT8872</strain>
    </source>
</reference>
<keyword evidence="1" id="KW-0472">Membrane</keyword>
<evidence type="ECO:0000256" key="1">
    <source>
        <dbReference type="SAM" id="Phobius"/>
    </source>
</evidence>
<reference evidence="3" key="2">
    <citation type="submission" date="2020-10" db="UniProtKB">
        <authorList>
            <consortium name="WormBaseParasite"/>
        </authorList>
    </citation>
    <scope>IDENTIFICATION</scope>
</reference>
<keyword evidence="2" id="KW-1185">Reference proteome</keyword>
<keyword evidence="1" id="KW-0812">Transmembrane</keyword>
<name>A0A7E4WAM8_PANRE</name>
<dbReference type="WBParaSite" id="Pan_g813.t1">
    <property type="protein sequence ID" value="Pan_g813.t1"/>
    <property type="gene ID" value="Pan_g813"/>
</dbReference>
<feature type="transmembrane region" description="Helical" evidence="1">
    <location>
        <begin position="25"/>
        <end position="47"/>
    </location>
</feature>
<accession>A0A7E4WAM8</accession>
<organism evidence="2 3">
    <name type="scientific">Panagrellus redivivus</name>
    <name type="common">Microworm</name>
    <dbReference type="NCBI Taxonomy" id="6233"/>
    <lineage>
        <taxon>Eukaryota</taxon>
        <taxon>Metazoa</taxon>
        <taxon>Ecdysozoa</taxon>
        <taxon>Nematoda</taxon>
        <taxon>Chromadorea</taxon>
        <taxon>Rhabditida</taxon>
        <taxon>Tylenchina</taxon>
        <taxon>Panagrolaimomorpha</taxon>
        <taxon>Panagrolaimoidea</taxon>
        <taxon>Panagrolaimidae</taxon>
        <taxon>Panagrellus</taxon>
    </lineage>
</organism>